<evidence type="ECO:0000313" key="4">
    <source>
        <dbReference type="Proteomes" id="UP001152795"/>
    </source>
</evidence>
<comment type="caution">
    <text evidence="3">The sequence shown here is derived from an EMBL/GenBank/DDBJ whole genome shotgun (WGS) entry which is preliminary data.</text>
</comment>
<accession>A0A6S7K438</accession>
<feature type="region of interest" description="Disordered" evidence="1">
    <location>
        <begin position="28"/>
        <end position="54"/>
    </location>
</feature>
<feature type="chain" id="PRO_5043994635" evidence="2">
    <location>
        <begin position="20"/>
        <end position="143"/>
    </location>
</feature>
<feature type="signal peptide" evidence="2">
    <location>
        <begin position="1"/>
        <end position="19"/>
    </location>
</feature>
<reference evidence="3" key="1">
    <citation type="submission" date="2020-04" db="EMBL/GenBank/DDBJ databases">
        <authorList>
            <person name="Alioto T."/>
            <person name="Alioto T."/>
            <person name="Gomez Garrido J."/>
        </authorList>
    </citation>
    <scope>NUCLEOTIDE SEQUENCE</scope>
    <source>
        <strain evidence="3">A484AB</strain>
    </source>
</reference>
<protein>
    <submittedName>
        <fullName evidence="3">Uncharacterized protein</fullName>
    </submittedName>
</protein>
<evidence type="ECO:0000256" key="1">
    <source>
        <dbReference type="SAM" id="MobiDB-lite"/>
    </source>
</evidence>
<dbReference type="AlphaFoldDB" id="A0A6S7K438"/>
<evidence type="ECO:0000313" key="3">
    <source>
        <dbReference type="EMBL" id="CAB4038248.1"/>
    </source>
</evidence>
<name>A0A6S7K438_PARCT</name>
<sequence>MSTAIISLWCHANSFSVLGELHTSCGETEEGQPEIISTSKAKHDERKSRTEKKRGTVIVGNSMVKGLHQHKLANSVNQNVGENQKSNGNNEQYRQFMSRNQGSCQEIKEEFFTFFKNFFQKLRPRSCPLRQKYLTQIAVLPTE</sequence>
<proteinExistence type="predicted"/>
<dbReference type="EMBL" id="CACRXK020023983">
    <property type="protein sequence ID" value="CAB4038248.1"/>
    <property type="molecule type" value="Genomic_DNA"/>
</dbReference>
<gene>
    <name evidence="3" type="ORF">PACLA_8A009388</name>
</gene>
<keyword evidence="2" id="KW-0732">Signal</keyword>
<organism evidence="3 4">
    <name type="scientific">Paramuricea clavata</name>
    <name type="common">Red gorgonian</name>
    <name type="synonym">Violescent sea-whip</name>
    <dbReference type="NCBI Taxonomy" id="317549"/>
    <lineage>
        <taxon>Eukaryota</taxon>
        <taxon>Metazoa</taxon>
        <taxon>Cnidaria</taxon>
        <taxon>Anthozoa</taxon>
        <taxon>Octocorallia</taxon>
        <taxon>Malacalcyonacea</taxon>
        <taxon>Plexauridae</taxon>
        <taxon>Paramuricea</taxon>
    </lineage>
</organism>
<dbReference type="Proteomes" id="UP001152795">
    <property type="component" value="Unassembled WGS sequence"/>
</dbReference>
<keyword evidence="4" id="KW-1185">Reference proteome</keyword>
<evidence type="ECO:0000256" key="2">
    <source>
        <dbReference type="SAM" id="SignalP"/>
    </source>
</evidence>